<name>A0A5E6YDK9_PSEFL</name>
<dbReference type="OrthoDB" id="9157170at2"/>
<evidence type="ECO:0000313" key="2">
    <source>
        <dbReference type="EMBL" id="VVN51183.1"/>
    </source>
</evidence>
<proteinExistence type="predicted"/>
<keyword evidence="1" id="KW-0732">Signal</keyword>
<sequence precursor="true">MFKTVLLLGALAVPVTAIAASVSAKDLEGIKSAMDDRLKDTESAKLKDVRIAKDGTICGLVNAKNSYGAYVGYEPFIALKLSTGKFYVAGIGRESGQLCASKGI</sequence>
<feature type="signal peptide" evidence="1">
    <location>
        <begin position="1"/>
        <end position="19"/>
    </location>
</feature>
<reference evidence="2 3" key="1">
    <citation type="submission" date="2019-09" db="EMBL/GenBank/DDBJ databases">
        <authorList>
            <person name="Chandra G."/>
            <person name="Truman W A."/>
        </authorList>
    </citation>
    <scope>NUCLEOTIDE SEQUENCE [LARGE SCALE GENOMIC DNA]</scope>
    <source>
        <strain evidence="2">PS685</strain>
    </source>
</reference>
<evidence type="ECO:0008006" key="4">
    <source>
        <dbReference type="Google" id="ProtNLM"/>
    </source>
</evidence>
<dbReference type="AlphaFoldDB" id="A0A5E6YDK9"/>
<evidence type="ECO:0000313" key="3">
    <source>
        <dbReference type="Proteomes" id="UP000326437"/>
    </source>
</evidence>
<dbReference type="Proteomes" id="UP000326437">
    <property type="component" value="Unassembled WGS sequence"/>
</dbReference>
<organism evidence="2 3">
    <name type="scientific">Pseudomonas fluorescens</name>
    <dbReference type="NCBI Taxonomy" id="294"/>
    <lineage>
        <taxon>Bacteria</taxon>
        <taxon>Pseudomonadati</taxon>
        <taxon>Pseudomonadota</taxon>
        <taxon>Gammaproteobacteria</taxon>
        <taxon>Pseudomonadales</taxon>
        <taxon>Pseudomonadaceae</taxon>
        <taxon>Pseudomonas</taxon>
    </lineage>
</organism>
<feature type="chain" id="PRO_5022876966" description="Beta-lactamase" evidence="1">
    <location>
        <begin position="20"/>
        <end position="104"/>
    </location>
</feature>
<dbReference type="EMBL" id="CABVHO010000002">
    <property type="protein sequence ID" value="VVN51183.1"/>
    <property type="molecule type" value="Genomic_DNA"/>
</dbReference>
<protein>
    <recommendedName>
        <fullName evidence="4">Beta-lactamase</fullName>
    </recommendedName>
</protein>
<gene>
    <name evidence="2" type="ORF">PS685_00582</name>
</gene>
<accession>A0A5E6YDK9</accession>
<evidence type="ECO:0000256" key="1">
    <source>
        <dbReference type="SAM" id="SignalP"/>
    </source>
</evidence>
<dbReference type="RefSeq" id="WP_150628232.1">
    <property type="nucleotide sequence ID" value="NZ_CABVHO010000002.1"/>
</dbReference>